<dbReference type="STRING" id="546874.SAMN04488544_2864"/>
<name>A0A1H2MX09_9ACTN</name>
<dbReference type="Pfam" id="PF04909">
    <property type="entry name" value="Amidohydro_2"/>
    <property type="match status" value="1"/>
</dbReference>
<dbReference type="InterPro" id="IPR006680">
    <property type="entry name" value="Amidohydro-rel"/>
</dbReference>
<accession>A0A1H2MX09</accession>
<gene>
    <name evidence="2" type="ORF">SAMN04488544_2864</name>
</gene>
<feature type="domain" description="Amidohydrolase-related" evidence="1">
    <location>
        <begin position="189"/>
        <end position="387"/>
    </location>
</feature>
<dbReference type="SUPFAM" id="SSF51556">
    <property type="entry name" value="Metallo-dependent hydrolases"/>
    <property type="match status" value="1"/>
</dbReference>
<dbReference type="Proteomes" id="UP000198825">
    <property type="component" value="Chromosome I"/>
</dbReference>
<organism evidence="2 3">
    <name type="scientific">Microlunatus sagamiharensis</name>
    <dbReference type="NCBI Taxonomy" id="546874"/>
    <lineage>
        <taxon>Bacteria</taxon>
        <taxon>Bacillati</taxon>
        <taxon>Actinomycetota</taxon>
        <taxon>Actinomycetes</taxon>
        <taxon>Propionibacteriales</taxon>
        <taxon>Propionibacteriaceae</taxon>
        <taxon>Microlunatus</taxon>
    </lineage>
</organism>
<dbReference type="AlphaFoldDB" id="A0A1H2MX09"/>
<protein>
    <recommendedName>
        <fullName evidence="1">Amidohydrolase-related domain-containing protein</fullName>
    </recommendedName>
</protein>
<dbReference type="PANTHER" id="PTHR43383">
    <property type="entry name" value="NODULIN 6"/>
    <property type="match status" value="1"/>
</dbReference>
<dbReference type="InterPro" id="IPR032466">
    <property type="entry name" value="Metal_Hydrolase"/>
</dbReference>
<dbReference type="EMBL" id="LT629799">
    <property type="protein sequence ID" value="SDU97622.1"/>
    <property type="molecule type" value="Genomic_DNA"/>
</dbReference>
<dbReference type="PANTHER" id="PTHR43383:SF2">
    <property type="entry name" value="AMIDOHYDROLASE 2 FAMILY PROTEIN"/>
    <property type="match status" value="1"/>
</dbReference>
<dbReference type="GO" id="GO:0016787">
    <property type="term" value="F:hydrolase activity"/>
    <property type="evidence" value="ECO:0007669"/>
    <property type="project" value="InterPro"/>
</dbReference>
<keyword evidence="3" id="KW-1185">Reference proteome</keyword>
<evidence type="ECO:0000313" key="2">
    <source>
        <dbReference type="EMBL" id="SDU97622.1"/>
    </source>
</evidence>
<proteinExistence type="predicted"/>
<evidence type="ECO:0000313" key="3">
    <source>
        <dbReference type="Proteomes" id="UP000198825"/>
    </source>
</evidence>
<reference evidence="3" key="1">
    <citation type="submission" date="2016-10" db="EMBL/GenBank/DDBJ databases">
        <authorList>
            <person name="Varghese N."/>
            <person name="Submissions S."/>
        </authorList>
    </citation>
    <scope>NUCLEOTIDE SEQUENCE [LARGE SCALE GENOMIC DNA]</scope>
    <source>
        <strain evidence="3">DSM 21743</strain>
    </source>
</reference>
<dbReference type="Gene3D" id="3.20.20.140">
    <property type="entry name" value="Metal-dependent hydrolases"/>
    <property type="match status" value="1"/>
</dbReference>
<evidence type="ECO:0000259" key="1">
    <source>
        <dbReference type="Pfam" id="PF04909"/>
    </source>
</evidence>
<sequence>MVGVSADASASGATAALREHVERLGLVDHHVHGTWTADADPVRLANALNEADTAPLADPRTAWDTQLGFAVRRWCAPLLDLEPHVAPEAYVARRAELGEEEVARRLLRPTNVDAWFVDTGWSTGLTSPDGLAALGGGTGHEVVRLETLAEQLLPTLDDPSSWAEAFGARVEEAARTSVGFKSVIAYRCGFAVDLAPPAPRAVAEAARRWHAGVVDGRAPRLDDPVLLVAGLYAALRTRRPLQLHVGFGDRDLDLAAVDPLLLTGLLRRDEVRGVPVMLLHCYPYERAAGYLAQAFEEVHLDVGLTTHFLGARGVGAVARSLELAPFHKVLYSSDAAGPAELHHLGARLWRNAVVSVLGGWVEQGEWSAGDAARVATMVGRDNARRVYLDA</sequence>